<dbReference type="EMBL" id="JAOPLU010000001">
    <property type="protein sequence ID" value="MDM5130499.1"/>
    <property type="molecule type" value="Genomic_DNA"/>
</dbReference>
<dbReference type="Proteomes" id="UP001168109">
    <property type="component" value="Unassembled WGS sequence"/>
</dbReference>
<protein>
    <submittedName>
        <fullName evidence="2">DUF4123 domain-containing protein</fullName>
    </submittedName>
</protein>
<keyword evidence="3" id="KW-1185">Reference proteome</keyword>
<dbReference type="Pfam" id="PF13503">
    <property type="entry name" value="DUF4123"/>
    <property type="match status" value="1"/>
</dbReference>
<accession>A0ABT7Q973</accession>
<evidence type="ECO:0000313" key="3">
    <source>
        <dbReference type="Proteomes" id="UP001168109"/>
    </source>
</evidence>
<dbReference type="InterPro" id="IPR025391">
    <property type="entry name" value="DUF4123"/>
</dbReference>
<evidence type="ECO:0000259" key="1">
    <source>
        <dbReference type="Pfam" id="PF13503"/>
    </source>
</evidence>
<name>A0ABT7Q973_9GAMM</name>
<comment type="caution">
    <text evidence="2">The sequence shown here is derived from an EMBL/GenBank/DDBJ whole genome shotgun (WGS) entry which is preliminary data.</text>
</comment>
<organism evidence="2 3">
    <name type="scientific">Aeromonas piscicola</name>
    <dbReference type="NCBI Taxonomy" id="600645"/>
    <lineage>
        <taxon>Bacteria</taxon>
        <taxon>Pseudomonadati</taxon>
        <taxon>Pseudomonadota</taxon>
        <taxon>Gammaproteobacteria</taxon>
        <taxon>Aeromonadales</taxon>
        <taxon>Aeromonadaceae</taxon>
        <taxon>Aeromonas</taxon>
    </lineage>
</organism>
<gene>
    <name evidence="2" type="ORF">OB962_05695</name>
</gene>
<evidence type="ECO:0000313" key="2">
    <source>
        <dbReference type="EMBL" id="MDM5130499.1"/>
    </source>
</evidence>
<sequence>MPATSIASVPDIELVSGEQLYLLLDGARIAELERVLFEQDDAPAYQPIYLYAPWDSLREVSPCLVCATPKLLDWFIQNREPSWGYLLSSRLALLSLAERLRALIEVESPYGSRILFKLAMPESMWRLFIDDEPWLWLGMSQVWIPVRQANQQVWWHKRASPELGKPVGKRFRLSDAQWARLGEVSWLHTLDVIRQHMGNWFPVRLQEQIEPVAWITYWAEWAYGKGFESERDLLLFFNVLGYLGSGWCEQDEYPRIKALITQPSAQTPSQRIEQAAELAEALSKKDQDA</sequence>
<reference evidence="2" key="1">
    <citation type="submission" date="2024-05" db="EMBL/GenBank/DDBJ databases">
        <title>WGS of Aeromonas isolates.</title>
        <authorList>
            <person name="Lee H."/>
        </authorList>
    </citation>
    <scope>NUCLEOTIDE SEQUENCE</scope>
    <source>
        <strain evidence="2">LP308</strain>
    </source>
</reference>
<feature type="domain" description="DUF4123" evidence="1">
    <location>
        <begin position="20"/>
        <end position="125"/>
    </location>
</feature>
<dbReference type="RefSeq" id="WP_042867135.1">
    <property type="nucleotide sequence ID" value="NZ_CDBL01000034.1"/>
</dbReference>
<proteinExistence type="predicted"/>